<evidence type="ECO:0000256" key="1">
    <source>
        <dbReference type="SAM" id="MobiDB-lite"/>
    </source>
</evidence>
<comment type="caution">
    <text evidence="2">The sequence shown here is derived from an EMBL/GenBank/DDBJ whole genome shotgun (WGS) entry which is preliminary data.</text>
</comment>
<name>A0ABD3SDR2_9STRA</name>
<proteinExistence type="predicted"/>
<feature type="region of interest" description="Disordered" evidence="1">
    <location>
        <begin position="1"/>
        <end position="53"/>
    </location>
</feature>
<gene>
    <name evidence="2" type="ORF">ACHAXA_006876</name>
</gene>
<evidence type="ECO:0000313" key="3">
    <source>
        <dbReference type="Proteomes" id="UP001530377"/>
    </source>
</evidence>
<reference evidence="2 3" key="1">
    <citation type="submission" date="2024-10" db="EMBL/GenBank/DDBJ databases">
        <title>Updated reference genomes for cyclostephanoid diatoms.</title>
        <authorList>
            <person name="Roberts W.R."/>
            <person name="Alverson A.J."/>
        </authorList>
    </citation>
    <scope>NUCLEOTIDE SEQUENCE [LARGE SCALE GENOMIC DNA]</scope>
    <source>
        <strain evidence="2 3">AJA228-03</strain>
    </source>
</reference>
<evidence type="ECO:0000313" key="2">
    <source>
        <dbReference type="EMBL" id="KAL3822448.1"/>
    </source>
</evidence>
<feature type="compositionally biased region" description="Basic and acidic residues" evidence="1">
    <location>
        <begin position="31"/>
        <end position="47"/>
    </location>
</feature>
<dbReference type="AlphaFoldDB" id="A0ABD3SDR2"/>
<organism evidence="2 3">
    <name type="scientific">Cyclostephanos tholiformis</name>
    <dbReference type="NCBI Taxonomy" id="382380"/>
    <lineage>
        <taxon>Eukaryota</taxon>
        <taxon>Sar</taxon>
        <taxon>Stramenopiles</taxon>
        <taxon>Ochrophyta</taxon>
        <taxon>Bacillariophyta</taxon>
        <taxon>Coscinodiscophyceae</taxon>
        <taxon>Thalassiosirophycidae</taxon>
        <taxon>Stephanodiscales</taxon>
        <taxon>Stephanodiscaceae</taxon>
        <taxon>Cyclostephanos</taxon>
    </lineage>
</organism>
<keyword evidence="3" id="KW-1185">Reference proteome</keyword>
<dbReference type="EMBL" id="JALLPB020000065">
    <property type="protein sequence ID" value="KAL3822448.1"/>
    <property type="molecule type" value="Genomic_DNA"/>
</dbReference>
<sequence>MMFAMMTQRGTDKSNLNLGRFGSHSETMTTNKDEDKDELMTTREKRASYIGGDAQETWRRRRILIPSSLQHHPVDNGGGEATQCLSRSLSLFHDATSKPTVKPSS</sequence>
<accession>A0ABD3SDR2</accession>
<protein>
    <submittedName>
        <fullName evidence="2">Uncharacterized protein</fullName>
    </submittedName>
</protein>
<dbReference type="Proteomes" id="UP001530377">
    <property type="component" value="Unassembled WGS sequence"/>
</dbReference>